<dbReference type="InterPro" id="IPR059000">
    <property type="entry name" value="ATPase_P-type_domA"/>
</dbReference>
<keyword evidence="8 11" id="KW-1133">Transmembrane helix</keyword>
<dbReference type="EMBL" id="CP007790">
    <property type="protein sequence ID" value="AJK68106.1"/>
    <property type="molecule type" value="Genomic_DNA"/>
</dbReference>
<keyword evidence="5" id="KW-0067">ATP-binding</keyword>
<evidence type="ECO:0000256" key="9">
    <source>
        <dbReference type="ARBA" id="ARBA00023136"/>
    </source>
</evidence>
<dbReference type="KEGG" id="cmq:B840_02390"/>
<dbReference type="GO" id="GO:0005524">
    <property type="term" value="F:ATP binding"/>
    <property type="evidence" value="ECO:0007669"/>
    <property type="project" value="UniProtKB-KW"/>
</dbReference>
<dbReference type="OrthoDB" id="7059309at2"/>
<name>A0A0B6TTL5_9CORY</name>
<feature type="domain" description="P-type ATPase A" evidence="12">
    <location>
        <begin position="61"/>
        <end position="174"/>
    </location>
</feature>
<evidence type="ECO:0000256" key="5">
    <source>
        <dbReference type="ARBA" id="ARBA00022840"/>
    </source>
</evidence>
<dbReference type="SUPFAM" id="SSF81660">
    <property type="entry name" value="Metal cation-transporting ATPase, ATP-binding domain N"/>
    <property type="match status" value="1"/>
</dbReference>
<dbReference type="FunFam" id="2.70.150.10:FF:000160">
    <property type="entry name" value="Sarcoplasmic/endoplasmic reticulum calcium ATPase 1"/>
    <property type="match status" value="1"/>
</dbReference>
<evidence type="ECO:0000313" key="14">
    <source>
        <dbReference type="Proteomes" id="UP000031928"/>
    </source>
</evidence>
<evidence type="ECO:0000313" key="13">
    <source>
        <dbReference type="EMBL" id="AJK68106.1"/>
    </source>
</evidence>
<evidence type="ECO:0000259" key="12">
    <source>
        <dbReference type="Pfam" id="PF00122"/>
    </source>
</evidence>
<keyword evidence="7" id="KW-1278">Translocase</keyword>
<reference evidence="13 14" key="1">
    <citation type="submission" date="2014-05" db="EMBL/GenBank/DDBJ databases">
        <title>Complete genome sequence of Corynebacterium marinum DSM 44953.</title>
        <authorList>
            <person name="Schaffert L."/>
            <person name="Albersmeier A."/>
            <person name="Kalinowski J."/>
            <person name="Ruckert C."/>
        </authorList>
    </citation>
    <scope>NUCLEOTIDE SEQUENCE [LARGE SCALE GENOMIC DNA]</scope>
    <source>
        <strain evidence="13 14">DSM 44953</strain>
    </source>
</reference>
<evidence type="ECO:0000256" key="4">
    <source>
        <dbReference type="ARBA" id="ARBA00022741"/>
    </source>
</evidence>
<dbReference type="Pfam" id="PF00122">
    <property type="entry name" value="E1-E2_ATPase"/>
    <property type="match status" value="1"/>
</dbReference>
<comment type="subcellular location">
    <subcellularLocation>
        <location evidence="1">Cell membrane</location>
        <topology evidence="1">Multi-pass membrane protein</topology>
    </subcellularLocation>
</comment>
<keyword evidence="9 11" id="KW-0472">Membrane</keyword>
<evidence type="ECO:0000256" key="1">
    <source>
        <dbReference type="ARBA" id="ARBA00004651"/>
    </source>
</evidence>
<proteinExistence type="predicted"/>
<dbReference type="InterPro" id="IPR008250">
    <property type="entry name" value="ATPase_P-typ_transduc_dom_A_sf"/>
</dbReference>
<keyword evidence="3 11" id="KW-0812">Transmembrane</keyword>
<evidence type="ECO:0000256" key="6">
    <source>
        <dbReference type="ARBA" id="ARBA00022842"/>
    </source>
</evidence>
<dbReference type="AlphaFoldDB" id="A0A0B6TTL5"/>
<dbReference type="HOGENOM" id="CLU_002360_8_6_11"/>
<keyword evidence="2" id="KW-0597">Phosphoprotein</keyword>
<feature type="transmembrane region" description="Helical" evidence="11">
    <location>
        <begin position="30"/>
        <end position="46"/>
    </location>
</feature>
<evidence type="ECO:0000256" key="8">
    <source>
        <dbReference type="ARBA" id="ARBA00022989"/>
    </source>
</evidence>
<dbReference type="SUPFAM" id="SSF81665">
    <property type="entry name" value="Calcium ATPase, transmembrane domain M"/>
    <property type="match status" value="1"/>
</dbReference>
<protein>
    <recommendedName>
        <fullName evidence="12">P-type ATPase A domain-containing protein</fullName>
    </recommendedName>
</protein>
<dbReference type="PANTHER" id="PTHR42861">
    <property type="entry name" value="CALCIUM-TRANSPORTING ATPASE"/>
    <property type="match status" value="1"/>
</dbReference>
<sequence>MLLRQFRSPMILFLLGAAVITLFLHEWFDSFVILLTLLLNASLGFWQERKAEHDVKALRQLTVAEATVVRSGTAARIAARELVVGDLVRLESGDKVPADLRLTDVHDRQINESMLTGEVLPVLKSTGPHPEDTDRSDRLNMAYSGTLVTSGHASGTVVAAALDTELGTIAQSIQVKTQKTPLQKLTDRLEKYIAVVVIAIAALISVVSVPLGTTASEVFRNAVALIVSALPEALPIVLTVALGVGVSRMAKRNAVIRNLPSVETLGSIDVIGSDKTGTLTINRMTVERLWTPDGRELDVTQVPANGGGLSTTQRSSLRTGALSNEATHHKDAETGLVGDAVDVAMAAAGTPPAQCADRFPPADHVPPRKHPFEEVS</sequence>
<feature type="region of interest" description="Disordered" evidence="10">
    <location>
        <begin position="352"/>
        <end position="376"/>
    </location>
</feature>
<dbReference type="SUPFAM" id="SSF81653">
    <property type="entry name" value="Calcium ATPase, transduction domain A"/>
    <property type="match status" value="1"/>
</dbReference>
<dbReference type="InterPro" id="IPR001757">
    <property type="entry name" value="P_typ_ATPase"/>
</dbReference>
<dbReference type="STRING" id="1224162.B840_02390"/>
<dbReference type="Proteomes" id="UP000031928">
    <property type="component" value="Chromosome"/>
</dbReference>
<keyword evidence="6" id="KW-0460">Magnesium</keyword>
<dbReference type="InterPro" id="IPR023214">
    <property type="entry name" value="HAD_sf"/>
</dbReference>
<dbReference type="InterPro" id="IPR023299">
    <property type="entry name" value="ATPase_P-typ_cyto_dom_N"/>
</dbReference>
<dbReference type="PROSITE" id="PS00154">
    <property type="entry name" value="ATPASE_E1_E2"/>
    <property type="match status" value="1"/>
</dbReference>
<dbReference type="Gene3D" id="3.40.1110.10">
    <property type="entry name" value="Calcium-transporting ATPase, cytoplasmic domain N"/>
    <property type="match status" value="1"/>
</dbReference>
<dbReference type="PRINTS" id="PR00119">
    <property type="entry name" value="CATATPASE"/>
</dbReference>
<evidence type="ECO:0000256" key="3">
    <source>
        <dbReference type="ARBA" id="ARBA00022692"/>
    </source>
</evidence>
<dbReference type="InterPro" id="IPR023298">
    <property type="entry name" value="ATPase_P-typ_TM_dom_sf"/>
</dbReference>
<evidence type="ECO:0000256" key="2">
    <source>
        <dbReference type="ARBA" id="ARBA00022553"/>
    </source>
</evidence>
<feature type="transmembrane region" description="Helical" evidence="11">
    <location>
        <begin position="192"/>
        <end position="211"/>
    </location>
</feature>
<dbReference type="Gene3D" id="2.70.150.10">
    <property type="entry name" value="Calcium-transporting ATPase, cytoplasmic transduction domain A"/>
    <property type="match status" value="1"/>
</dbReference>
<gene>
    <name evidence="13" type="ORF">B840_02390</name>
</gene>
<evidence type="ECO:0000256" key="10">
    <source>
        <dbReference type="SAM" id="MobiDB-lite"/>
    </source>
</evidence>
<keyword evidence="14" id="KW-1185">Reference proteome</keyword>
<organism evidence="13 14">
    <name type="scientific">Corynebacterium marinum DSM 44953</name>
    <dbReference type="NCBI Taxonomy" id="1224162"/>
    <lineage>
        <taxon>Bacteria</taxon>
        <taxon>Bacillati</taxon>
        <taxon>Actinomycetota</taxon>
        <taxon>Actinomycetes</taxon>
        <taxon>Mycobacteriales</taxon>
        <taxon>Corynebacteriaceae</taxon>
        <taxon>Corynebacterium</taxon>
    </lineage>
</organism>
<feature type="transmembrane region" description="Helical" evidence="11">
    <location>
        <begin position="7"/>
        <end position="24"/>
    </location>
</feature>
<dbReference type="PRINTS" id="PR00121">
    <property type="entry name" value="NAKATPASE"/>
</dbReference>
<evidence type="ECO:0000256" key="7">
    <source>
        <dbReference type="ARBA" id="ARBA00022967"/>
    </source>
</evidence>
<dbReference type="NCBIfam" id="TIGR01494">
    <property type="entry name" value="ATPase_P-type"/>
    <property type="match status" value="2"/>
</dbReference>
<accession>A0A0B6TTL5</accession>
<keyword evidence="4" id="KW-0547">Nucleotide-binding</keyword>
<evidence type="ECO:0000256" key="11">
    <source>
        <dbReference type="SAM" id="Phobius"/>
    </source>
</evidence>
<dbReference type="InterPro" id="IPR018303">
    <property type="entry name" value="ATPase_P-typ_P_site"/>
</dbReference>
<dbReference type="Gene3D" id="3.40.50.1000">
    <property type="entry name" value="HAD superfamily/HAD-like"/>
    <property type="match status" value="1"/>
</dbReference>
<dbReference type="GO" id="GO:0005886">
    <property type="term" value="C:plasma membrane"/>
    <property type="evidence" value="ECO:0007669"/>
    <property type="project" value="UniProtKB-SubCell"/>
</dbReference>
<dbReference type="GO" id="GO:0016887">
    <property type="term" value="F:ATP hydrolysis activity"/>
    <property type="evidence" value="ECO:0007669"/>
    <property type="project" value="InterPro"/>
</dbReference>
<dbReference type="Gene3D" id="1.20.1110.10">
    <property type="entry name" value="Calcium-transporting ATPase, transmembrane domain"/>
    <property type="match status" value="1"/>
</dbReference>
<feature type="transmembrane region" description="Helical" evidence="11">
    <location>
        <begin position="223"/>
        <end position="247"/>
    </location>
</feature>